<feature type="non-terminal residue" evidence="2">
    <location>
        <position position="184"/>
    </location>
</feature>
<sequence>MILKGNQRGGGRQMALHLLNADQNEHVNVHEVSGFMTENVLGALNEAYALSKGTKCEQFMYSLSLSPPENEKVSIQTFEETLDRIEKKLKLEGQPRVVVFHEKEGRRHAHCVWSRIDSIEMKAINMSHDRRKLNDISKSLYLEHGWELPNGFKDKSKKNPLNYTRAEWQQAARIGRKASDIKRE</sequence>
<dbReference type="EMBL" id="NVVJ01000079">
    <property type="protein sequence ID" value="PCJ20525.1"/>
    <property type="molecule type" value="Genomic_DNA"/>
</dbReference>
<name>A0A2A5AMS0_9GAMM</name>
<protein>
    <submittedName>
        <fullName evidence="2">Relaxase</fullName>
    </submittedName>
</protein>
<dbReference type="InterPro" id="IPR005094">
    <property type="entry name" value="Endonuclease_MobA/VirD2"/>
</dbReference>
<dbReference type="Pfam" id="PF03432">
    <property type="entry name" value="Relaxase"/>
    <property type="match status" value="1"/>
</dbReference>
<organism evidence="2 3">
    <name type="scientific">SAR86 cluster bacterium</name>
    <dbReference type="NCBI Taxonomy" id="2030880"/>
    <lineage>
        <taxon>Bacteria</taxon>
        <taxon>Pseudomonadati</taxon>
        <taxon>Pseudomonadota</taxon>
        <taxon>Gammaproteobacteria</taxon>
        <taxon>SAR86 cluster</taxon>
    </lineage>
</organism>
<dbReference type="AlphaFoldDB" id="A0A2A5AMS0"/>
<comment type="caution">
    <text evidence="2">The sequence shown here is derived from an EMBL/GenBank/DDBJ whole genome shotgun (WGS) entry which is preliminary data.</text>
</comment>
<reference evidence="3" key="1">
    <citation type="submission" date="2017-08" db="EMBL/GenBank/DDBJ databases">
        <title>A dynamic microbial community with high functional redundancy inhabits the cold, oxic subseafloor aquifer.</title>
        <authorList>
            <person name="Tully B.J."/>
            <person name="Wheat C.G."/>
            <person name="Glazer B.T."/>
            <person name="Huber J.A."/>
        </authorList>
    </citation>
    <scope>NUCLEOTIDE SEQUENCE [LARGE SCALE GENOMIC DNA]</scope>
</reference>
<evidence type="ECO:0000313" key="3">
    <source>
        <dbReference type="Proteomes" id="UP000218327"/>
    </source>
</evidence>
<evidence type="ECO:0000313" key="2">
    <source>
        <dbReference type="EMBL" id="PCJ20525.1"/>
    </source>
</evidence>
<feature type="domain" description="MobA/VirD2-like nuclease" evidence="1">
    <location>
        <begin position="23"/>
        <end position="146"/>
    </location>
</feature>
<dbReference type="Proteomes" id="UP000218327">
    <property type="component" value="Unassembled WGS sequence"/>
</dbReference>
<proteinExistence type="predicted"/>
<gene>
    <name evidence="2" type="ORF">COA96_15740</name>
</gene>
<evidence type="ECO:0000259" key="1">
    <source>
        <dbReference type="Pfam" id="PF03432"/>
    </source>
</evidence>
<accession>A0A2A5AMS0</accession>